<dbReference type="RefSeq" id="WP_413267756.1">
    <property type="nucleotide sequence ID" value="NZ_JBHFNR010000279.1"/>
</dbReference>
<evidence type="ECO:0000259" key="3">
    <source>
        <dbReference type="Pfam" id="PF26629"/>
    </source>
</evidence>
<sequence>MFSSSNDNLLNYQESPVDEREKKPLVSVVMPCLNEAEAIGICIQKIQETFANANINGEIVVCDNGSTDSSVEIAESMGVRVVHQSLRGYGNAYLKGFAHARGSYLIMGDADDTYDFRLIPQFLEKLINEGYDFVTGSRYIEGFEDKSMPLLHRFIGNPALTAILNTLFGTKYTDVYCGFRGFSREAYDLIQPVSPGMEFNLELAINAGLAELKIAEVPIKLHSRKGQSKLRTFRDGWRSLRMMLLYCPNKVFFWPAFIFLVIGVITHLLLILGLIYHGGRPASSVTGIFATIFSVVGFEILNLGLHAKTYSWSRRFDKHNPVLEKFYKFFKLETGLLIGSVMILVGSSILIYLVAEWLRSSFLPLPNPEWATLAATMVIIGFGTLFSSLFISAMSMTTADSYTHQRR</sequence>
<dbReference type="SUPFAM" id="SSF53448">
    <property type="entry name" value="Nucleotide-diphospho-sugar transferases"/>
    <property type="match status" value="1"/>
</dbReference>
<keyword evidence="1" id="KW-0472">Membrane</keyword>
<dbReference type="Gene3D" id="3.90.550.10">
    <property type="entry name" value="Spore Coat Polysaccharide Biosynthesis Protein SpsA, Chain A"/>
    <property type="match status" value="1"/>
</dbReference>
<dbReference type="InterPro" id="IPR001173">
    <property type="entry name" value="Glyco_trans_2-like"/>
</dbReference>
<dbReference type="EMBL" id="JBHFNR010000279">
    <property type="protein sequence ID" value="MFB2898156.1"/>
    <property type="molecule type" value="Genomic_DNA"/>
</dbReference>
<feature type="transmembrane region" description="Helical" evidence="1">
    <location>
        <begin position="335"/>
        <end position="355"/>
    </location>
</feature>
<dbReference type="PANTHER" id="PTHR48090:SF7">
    <property type="entry name" value="RFBJ PROTEIN"/>
    <property type="match status" value="1"/>
</dbReference>
<evidence type="ECO:0000313" key="5">
    <source>
        <dbReference type="Proteomes" id="UP001576784"/>
    </source>
</evidence>
<feature type="transmembrane region" description="Helical" evidence="1">
    <location>
        <begin position="370"/>
        <end position="391"/>
    </location>
</feature>
<keyword evidence="1" id="KW-1133">Transmembrane helix</keyword>
<evidence type="ECO:0000256" key="1">
    <source>
        <dbReference type="SAM" id="Phobius"/>
    </source>
</evidence>
<accession>A0ABV4Y2I6</accession>
<dbReference type="PANTHER" id="PTHR48090">
    <property type="entry name" value="UNDECAPRENYL-PHOSPHATE 4-DEOXY-4-FORMAMIDO-L-ARABINOSE TRANSFERASE-RELATED"/>
    <property type="match status" value="1"/>
</dbReference>
<dbReference type="Pfam" id="PF26629">
    <property type="entry name" value="GT2_TM_C"/>
    <property type="match status" value="1"/>
</dbReference>
<feature type="transmembrane region" description="Helical" evidence="1">
    <location>
        <begin position="251"/>
        <end position="276"/>
    </location>
</feature>
<comment type="caution">
    <text evidence="4">The sequence shown here is derived from an EMBL/GenBank/DDBJ whole genome shotgun (WGS) entry which is preliminary data.</text>
</comment>
<dbReference type="CDD" id="cd04179">
    <property type="entry name" value="DPM_DPG-synthase_like"/>
    <property type="match status" value="1"/>
</dbReference>
<protein>
    <submittedName>
        <fullName evidence="4">Glycosyltransferase family 2 protein</fullName>
    </submittedName>
</protein>
<feature type="domain" description="Low-salt glycan biosynthesis hexosyltransferase Agl6 C-terminal transmembrane region" evidence="3">
    <location>
        <begin position="306"/>
        <end position="394"/>
    </location>
</feature>
<dbReference type="InterPro" id="IPR050256">
    <property type="entry name" value="Glycosyltransferase_2"/>
</dbReference>
<keyword evidence="5" id="KW-1185">Reference proteome</keyword>
<dbReference type="InterPro" id="IPR029044">
    <property type="entry name" value="Nucleotide-diphossugar_trans"/>
</dbReference>
<reference evidence="4 5" key="1">
    <citation type="submission" date="2024-09" db="EMBL/GenBank/DDBJ databases">
        <title>Floridaenema gen nov. (Aerosakkonemataceae, Aerosakkonematales ord. nov., Cyanobacteria) from benthic tropical and subtropical fresh waters, with the description of four new species.</title>
        <authorList>
            <person name="Moretto J.A."/>
            <person name="Berthold D.E."/>
            <person name="Lefler F.W."/>
            <person name="Huang I.-S."/>
            <person name="Laughinghouse H. IV."/>
        </authorList>
    </citation>
    <scope>NUCLEOTIDE SEQUENCE [LARGE SCALE GENOMIC DNA]</scope>
    <source>
        <strain evidence="4 5">BLCC-F50</strain>
    </source>
</reference>
<name>A0ABV4Y2I6_9CYAN</name>
<gene>
    <name evidence="4" type="ORF">ACE1CI_35010</name>
</gene>
<feature type="transmembrane region" description="Helical" evidence="1">
    <location>
        <begin position="282"/>
        <end position="305"/>
    </location>
</feature>
<dbReference type="Proteomes" id="UP001576784">
    <property type="component" value="Unassembled WGS sequence"/>
</dbReference>
<keyword evidence="1" id="KW-0812">Transmembrane</keyword>
<dbReference type="Pfam" id="PF00535">
    <property type="entry name" value="Glycos_transf_2"/>
    <property type="match status" value="1"/>
</dbReference>
<evidence type="ECO:0000313" key="4">
    <source>
        <dbReference type="EMBL" id="MFB2898156.1"/>
    </source>
</evidence>
<organism evidence="4 5">
    <name type="scientific">Floridaenema flaviceps BLCC-F50</name>
    <dbReference type="NCBI Taxonomy" id="3153642"/>
    <lineage>
        <taxon>Bacteria</taxon>
        <taxon>Bacillati</taxon>
        <taxon>Cyanobacteriota</taxon>
        <taxon>Cyanophyceae</taxon>
        <taxon>Oscillatoriophycideae</taxon>
        <taxon>Aerosakkonematales</taxon>
        <taxon>Aerosakkonemataceae</taxon>
        <taxon>Floridanema</taxon>
        <taxon>Floridanema flaviceps</taxon>
    </lineage>
</organism>
<feature type="domain" description="Glycosyltransferase 2-like" evidence="2">
    <location>
        <begin position="27"/>
        <end position="187"/>
    </location>
</feature>
<proteinExistence type="predicted"/>
<evidence type="ECO:0000259" key="2">
    <source>
        <dbReference type="Pfam" id="PF00535"/>
    </source>
</evidence>
<dbReference type="InterPro" id="IPR058718">
    <property type="entry name" value="Agl6_TM_C"/>
</dbReference>